<feature type="transmembrane region" description="Helical" evidence="1">
    <location>
        <begin position="41"/>
        <end position="60"/>
    </location>
</feature>
<dbReference type="Proteomes" id="UP000031366">
    <property type="component" value="Unassembled WGS sequence"/>
</dbReference>
<dbReference type="EMBL" id="AYSO01000017">
    <property type="protein sequence ID" value="KIE46312.1"/>
    <property type="molecule type" value="Genomic_DNA"/>
</dbReference>
<gene>
    <name evidence="2" type="ORF">U732_1961</name>
</gene>
<keyword evidence="1" id="KW-0472">Membrane</keyword>
<keyword evidence="3" id="KW-1185">Reference proteome</keyword>
<feature type="transmembrane region" description="Helical" evidence="1">
    <location>
        <begin position="9"/>
        <end position="35"/>
    </location>
</feature>
<organism evidence="2 3">
    <name type="scientific">Clostridium argentinense CDC 2741</name>
    <dbReference type="NCBI Taxonomy" id="1418104"/>
    <lineage>
        <taxon>Bacteria</taxon>
        <taxon>Bacillati</taxon>
        <taxon>Bacillota</taxon>
        <taxon>Clostridia</taxon>
        <taxon>Eubacteriales</taxon>
        <taxon>Clostridiaceae</taxon>
        <taxon>Clostridium</taxon>
    </lineage>
</organism>
<dbReference type="RefSeq" id="WP_039633903.1">
    <property type="nucleotide sequence ID" value="NZ_AYSO01000017.1"/>
</dbReference>
<keyword evidence="1" id="KW-0812">Transmembrane</keyword>
<dbReference type="AlphaFoldDB" id="A0A0C1QZ12"/>
<name>A0A0C1QZ12_9CLOT</name>
<evidence type="ECO:0000313" key="2">
    <source>
        <dbReference type="EMBL" id="KIE46312.1"/>
    </source>
</evidence>
<comment type="caution">
    <text evidence="2">The sequence shown here is derived from an EMBL/GenBank/DDBJ whole genome shotgun (WGS) entry which is preliminary data.</text>
</comment>
<sequence length="95" mass="11001">MDFKNENSLIYKITTLGFPFIAIVVSIFSIFYKSLNEEQKIISILVANGFLIVGFIFIGIKTIYARNKKKEGRLFFFTAGILALFWIERLITIIR</sequence>
<proteinExistence type="predicted"/>
<accession>A0A0C1QZ12</accession>
<evidence type="ECO:0000256" key="1">
    <source>
        <dbReference type="SAM" id="Phobius"/>
    </source>
</evidence>
<keyword evidence="1" id="KW-1133">Transmembrane helix</keyword>
<feature type="transmembrane region" description="Helical" evidence="1">
    <location>
        <begin position="72"/>
        <end position="94"/>
    </location>
</feature>
<reference evidence="2 3" key="1">
    <citation type="journal article" date="2015" name="Infect. Genet. Evol.">
        <title>Genomic sequences of six botulinum neurotoxin-producing strains representing three clostridial species illustrate the mobility and diversity of botulinum neurotoxin genes.</title>
        <authorList>
            <person name="Smith T.J."/>
            <person name="Hill K.K."/>
            <person name="Xie G."/>
            <person name="Foley B.T."/>
            <person name="Williamson C.H."/>
            <person name="Foster J.T."/>
            <person name="Johnson S.L."/>
            <person name="Chertkov O."/>
            <person name="Teshima H."/>
            <person name="Gibbons H.S."/>
            <person name="Johnsky L.A."/>
            <person name="Karavis M.A."/>
            <person name="Smith L.A."/>
        </authorList>
    </citation>
    <scope>NUCLEOTIDE SEQUENCE [LARGE SCALE GENOMIC DNA]</scope>
    <source>
        <strain evidence="2 3">CDC 2741</strain>
    </source>
</reference>
<evidence type="ECO:0000313" key="3">
    <source>
        <dbReference type="Proteomes" id="UP000031366"/>
    </source>
</evidence>
<protein>
    <submittedName>
        <fullName evidence="2">Putative membrane protein</fullName>
    </submittedName>
</protein>